<evidence type="ECO:0000313" key="5">
    <source>
        <dbReference type="EMBL" id="MXQ54090.1"/>
    </source>
</evidence>
<dbReference type="PANTHER" id="PTHR43280:SF28">
    <property type="entry name" value="HTH-TYPE TRANSCRIPTIONAL ACTIVATOR RHAS"/>
    <property type="match status" value="1"/>
</dbReference>
<keyword evidence="6" id="KW-1185">Reference proteome</keyword>
<keyword evidence="2" id="KW-0238">DNA-binding</keyword>
<dbReference type="InterPro" id="IPR009057">
    <property type="entry name" value="Homeodomain-like_sf"/>
</dbReference>
<organism evidence="5 6">
    <name type="scientific">Shimazuella alba</name>
    <dbReference type="NCBI Taxonomy" id="2690964"/>
    <lineage>
        <taxon>Bacteria</taxon>
        <taxon>Bacillati</taxon>
        <taxon>Bacillota</taxon>
        <taxon>Bacilli</taxon>
        <taxon>Bacillales</taxon>
        <taxon>Thermoactinomycetaceae</taxon>
        <taxon>Shimazuella</taxon>
    </lineage>
</organism>
<sequence length="270" mass="31091">MSNRDEVMDIRKRAIERAIHYMHLHIYESLSLFDIADVSAYSPFHFSRVFKKILGVSPLYYFSTLKFQKAKELLLKTDLTIQDICLDIGHQSLGTFTTAFTRRVGLSPSSFRSSFMQLEENLQLIWDIQTDKKDIIKDSDTVISGIISGTKSFQKGIILIGLFSKVVPEGIPKYLKLMSQPGKFQFTGIKPGIYYLKAIVITENLTPMNIYLPQDLLGAKIEKPIIINKAFPRRERIEMILKERKNTDRTVLVSLPLLIQRYLKEKIRAI</sequence>
<gene>
    <name evidence="5" type="ORF">GSM42_10255</name>
</gene>
<evidence type="ECO:0000259" key="4">
    <source>
        <dbReference type="PROSITE" id="PS01124"/>
    </source>
</evidence>
<reference evidence="5 6" key="1">
    <citation type="submission" date="2019-12" db="EMBL/GenBank/DDBJ databases">
        <title>Whole-genome analyses of novel actinobacteria.</title>
        <authorList>
            <person name="Sahin N."/>
            <person name="Saygin H."/>
        </authorList>
    </citation>
    <scope>NUCLEOTIDE SEQUENCE [LARGE SCALE GENOMIC DNA]</scope>
    <source>
        <strain evidence="5 6">KC615</strain>
    </source>
</reference>
<evidence type="ECO:0000256" key="2">
    <source>
        <dbReference type="ARBA" id="ARBA00023125"/>
    </source>
</evidence>
<proteinExistence type="predicted"/>
<accession>A0A6I4VW56</accession>
<protein>
    <submittedName>
        <fullName evidence="5">Helix-turn-helix domain-containing protein</fullName>
    </submittedName>
</protein>
<dbReference type="RefSeq" id="WP_160801450.1">
    <property type="nucleotide sequence ID" value="NZ_WUUL01000006.1"/>
</dbReference>
<name>A0A6I4VW56_9BACL</name>
<dbReference type="AlphaFoldDB" id="A0A6I4VW56"/>
<feature type="domain" description="HTH araC/xylS-type" evidence="4">
    <location>
        <begin position="16"/>
        <end position="114"/>
    </location>
</feature>
<keyword evidence="1" id="KW-0805">Transcription regulation</keyword>
<dbReference type="EMBL" id="WUUL01000006">
    <property type="protein sequence ID" value="MXQ54090.1"/>
    <property type="molecule type" value="Genomic_DNA"/>
</dbReference>
<dbReference type="GO" id="GO:0043565">
    <property type="term" value="F:sequence-specific DNA binding"/>
    <property type="evidence" value="ECO:0007669"/>
    <property type="project" value="InterPro"/>
</dbReference>
<dbReference type="PANTHER" id="PTHR43280">
    <property type="entry name" value="ARAC-FAMILY TRANSCRIPTIONAL REGULATOR"/>
    <property type="match status" value="1"/>
</dbReference>
<evidence type="ECO:0000313" key="6">
    <source>
        <dbReference type="Proteomes" id="UP000430692"/>
    </source>
</evidence>
<evidence type="ECO:0000256" key="1">
    <source>
        <dbReference type="ARBA" id="ARBA00023015"/>
    </source>
</evidence>
<dbReference type="SUPFAM" id="SSF46689">
    <property type="entry name" value="Homeodomain-like"/>
    <property type="match status" value="2"/>
</dbReference>
<dbReference type="InterPro" id="IPR018060">
    <property type="entry name" value="HTH_AraC"/>
</dbReference>
<dbReference type="SMART" id="SM00342">
    <property type="entry name" value="HTH_ARAC"/>
    <property type="match status" value="1"/>
</dbReference>
<evidence type="ECO:0000256" key="3">
    <source>
        <dbReference type="ARBA" id="ARBA00023163"/>
    </source>
</evidence>
<dbReference type="Gene3D" id="1.10.10.60">
    <property type="entry name" value="Homeodomain-like"/>
    <property type="match status" value="2"/>
</dbReference>
<dbReference type="Pfam" id="PF12833">
    <property type="entry name" value="HTH_18"/>
    <property type="match status" value="1"/>
</dbReference>
<comment type="caution">
    <text evidence="5">The sequence shown here is derived from an EMBL/GenBank/DDBJ whole genome shotgun (WGS) entry which is preliminary data.</text>
</comment>
<keyword evidence="3" id="KW-0804">Transcription</keyword>
<dbReference type="GO" id="GO:0003700">
    <property type="term" value="F:DNA-binding transcription factor activity"/>
    <property type="evidence" value="ECO:0007669"/>
    <property type="project" value="InterPro"/>
</dbReference>
<dbReference type="Proteomes" id="UP000430692">
    <property type="component" value="Unassembled WGS sequence"/>
</dbReference>
<dbReference type="PROSITE" id="PS01124">
    <property type="entry name" value="HTH_ARAC_FAMILY_2"/>
    <property type="match status" value="1"/>
</dbReference>